<reference evidence="5" key="1">
    <citation type="submission" date="2025-08" db="UniProtKB">
        <authorList>
            <consortium name="Ensembl"/>
        </authorList>
    </citation>
    <scope>IDENTIFICATION</scope>
</reference>
<dbReference type="OMA" id="NNHGQCW"/>
<dbReference type="GO" id="GO:0005085">
    <property type="term" value="F:guanyl-nucleotide exchange factor activity"/>
    <property type="evidence" value="ECO:0007669"/>
    <property type="project" value="UniProtKB-KW"/>
</dbReference>
<dbReference type="SMART" id="SM00147">
    <property type="entry name" value="RasGEF"/>
    <property type="match status" value="1"/>
</dbReference>
<dbReference type="Bgee" id="ENSCATG00000007317">
    <property type="expression patterns" value="Expressed in skeletal muscle tissue and 1 other cell type or tissue"/>
</dbReference>
<feature type="domain" description="Ras-GEF" evidence="4">
    <location>
        <begin position="315"/>
        <end position="567"/>
    </location>
</feature>
<evidence type="ECO:0000256" key="3">
    <source>
        <dbReference type="SAM" id="MobiDB-lite"/>
    </source>
</evidence>
<evidence type="ECO:0000256" key="2">
    <source>
        <dbReference type="PROSITE-ProRule" id="PRU00168"/>
    </source>
</evidence>
<dbReference type="AlphaFoldDB" id="A0A2K5KLN8"/>
<accession>A0A2K5KLN8</accession>
<feature type="region of interest" description="Disordered" evidence="3">
    <location>
        <begin position="259"/>
        <end position="312"/>
    </location>
</feature>
<dbReference type="PROSITE" id="PS50009">
    <property type="entry name" value="RASGEF_CAT"/>
    <property type="match status" value="1"/>
</dbReference>
<dbReference type="Ensembl" id="ENSCATT00000008255.1">
    <property type="protein sequence ID" value="ENSCATP00000001613.1"/>
    <property type="gene ID" value="ENSCATG00000007317.1"/>
</dbReference>
<dbReference type="CDD" id="cd00155">
    <property type="entry name" value="RasGEF"/>
    <property type="match status" value="1"/>
</dbReference>
<feature type="region of interest" description="Disordered" evidence="3">
    <location>
        <begin position="556"/>
        <end position="576"/>
    </location>
</feature>
<dbReference type="Pfam" id="PF00617">
    <property type="entry name" value="RasGEF"/>
    <property type="match status" value="1"/>
</dbReference>
<name>A0A2K5KLN8_CERAT</name>
<feature type="compositionally biased region" description="Pro residues" evidence="3">
    <location>
        <begin position="267"/>
        <end position="283"/>
    </location>
</feature>
<dbReference type="InterPro" id="IPR001895">
    <property type="entry name" value="RASGEF_cat_dom"/>
</dbReference>
<evidence type="ECO:0000256" key="1">
    <source>
        <dbReference type="ARBA" id="ARBA00022658"/>
    </source>
</evidence>
<dbReference type="PANTHER" id="PTHR23113:SF223">
    <property type="entry name" value="RAL-GDS-RELATED PROTEIN"/>
    <property type="match status" value="1"/>
</dbReference>
<dbReference type="Proteomes" id="UP000233060">
    <property type="component" value="Unassembled WGS sequence"/>
</dbReference>
<dbReference type="InterPro" id="IPR036964">
    <property type="entry name" value="RASGEF_cat_dom_sf"/>
</dbReference>
<feature type="compositionally biased region" description="Polar residues" evidence="3">
    <location>
        <begin position="89"/>
        <end position="98"/>
    </location>
</feature>
<dbReference type="Gene3D" id="1.10.840.10">
    <property type="entry name" value="Ras guanine-nucleotide exchange factors catalytic domain"/>
    <property type="match status" value="1"/>
</dbReference>
<dbReference type="InterPro" id="IPR023578">
    <property type="entry name" value="Ras_GEF_dom_sf"/>
</dbReference>
<dbReference type="InterPro" id="IPR008937">
    <property type="entry name" value="Ras-like_GEF"/>
</dbReference>
<proteinExistence type="predicted"/>
<organism evidence="5 6">
    <name type="scientific">Cercocebus atys</name>
    <name type="common">Sooty mangabey</name>
    <name type="synonym">Cercocebus torquatus atys</name>
    <dbReference type="NCBI Taxonomy" id="9531"/>
    <lineage>
        <taxon>Eukaryota</taxon>
        <taxon>Metazoa</taxon>
        <taxon>Chordata</taxon>
        <taxon>Craniata</taxon>
        <taxon>Vertebrata</taxon>
        <taxon>Euteleostomi</taxon>
        <taxon>Mammalia</taxon>
        <taxon>Eutheria</taxon>
        <taxon>Euarchontoglires</taxon>
        <taxon>Primates</taxon>
        <taxon>Haplorrhini</taxon>
        <taxon>Catarrhini</taxon>
        <taxon>Cercopithecidae</taxon>
        <taxon>Cercopithecinae</taxon>
        <taxon>Cercocebus</taxon>
    </lineage>
</organism>
<sequence>MFSCCVPTCCRPPCRRRGQNESLSREYRHWFNPHPRRLWPFARRHPQNSTQQIKQELLDGFHFSIFLKDGQVPHANNHGQCWSGVRQGTEGSPQTGIPENQGGMPTFQPGTREKLLDSLVPALLTKPISSYATCLGPSWDFITVPHFLELLVRSTTTSILFTWPLENTSVCYQPPQRSSFRIKLAFRNFAWPGLGVEDHQELVLGQLVLPEPNEAKPDDPAPSPEQHALTMLALEPVPPLLVDLGAALEPESPVALDAPGYLHSAPAPAPAPAPGQGPLPGTPLEPQSALEAPCPCPGSVKNQPPDELSDVTTFPPRLLAEQLTLMDAELFKKVELYECLGSIWDRRAKEGNEHVAPTVRATIAHFNRLANCVTTSCLGDHSMRAQDRARVVEHWIKVARECLSLNNFSSVHAIVSALHSNPIHRLHKTWAAVSSKSTKYLKELYKKDTTLKRDLLIKAGSFKVATQERNPQRAQMRLRKQKKGAVPFLGDFLTVLHRLDSAIPDDLDGNSNKRRKEVRVLQEMQLLQVAAMNYRLRPLEKFVTYFSKMEQLSDKESCPASWSPNPSRPATSCSGWDPIGVLARTPALHHPSPRPGTSGNHI</sequence>
<dbReference type="SUPFAM" id="SSF48366">
    <property type="entry name" value="Ras GEF"/>
    <property type="match status" value="1"/>
</dbReference>
<evidence type="ECO:0000313" key="5">
    <source>
        <dbReference type="Ensembl" id="ENSCATP00000001613.1"/>
    </source>
</evidence>
<dbReference type="GeneTree" id="ENSGT00940000161598"/>
<dbReference type="PANTHER" id="PTHR23113">
    <property type="entry name" value="GUANINE NUCLEOTIDE EXCHANGE FACTOR"/>
    <property type="match status" value="1"/>
</dbReference>
<feature type="compositionally biased region" description="Polar residues" evidence="3">
    <location>
        <begin position="560"/>
        <end position="574"/>
    </location>
</feature>
<keyword evidence="1 2" id="KW-0344">Guanine-nucleotide releasing factor</keyword>
<evidence type="ECO:0000313" key="6">
    <source>
        <dbReference type="Proteomes" id="UP000233060"/>
    </source>
</evidence>
<dbReference type="GO" id="GO:0007265">
    <property type="term" value="P:Ras protein signal transduction"/>
    <property type="evidence" value="ECO:0007669"/>
    <property type="project" value="TreeGrafter"/>
</dbReference>
<protein>
    <recommendedName>
        <fullName evidence="4">Ras-GEF domain-containing protein</fullName>
    </recommendedName>
</protein>
<reference evidence="5" key="2">
    <citation type="submission" date="2025-09" db="UniProtKB">
        <authorList>
            <consortium name="Ensembl"/>
        </authorList>
    </citation>
    <scope>IDENTIFICATION</scope>
</reference>
<keyword evidence="6" id="KW-1185">Reference proteome</keyword>
<feature type="region of interest" description="Disordered" evidence="3">
    <location>
        <begin position="86"/>
        <end position="106"/>
    </location>
</feature>
<evidence type="ECO:0000259" key="4">
    <source>
        <dbReference type="PROSITE" id="PS50009"/>
    </source>
</evidence>
<dbReference type="STRING" id="9531.ENSCATP00000001613"/>
<dbReference type="GO" id="GO:0005886">
    <property type="term" value="C:plasma membrane"/>
    <property type="evidence" value="ECO:0007669"/>
    <property type="project" value="TreeGrafter"/>
</dbReference>